<dbReference type="Proteomes" id="UP000185490">
    <property type="component" value="Chromosome"/>
</dbReference>
<protein>
    <submittedName>
        <fullName evidence="2">Lactamase</fullName>
    </submittedName>
</protein>
<dbReference type="InterPro" id="IPR050855">
    <property type="entry name" value="NDM-1-like"/>
</dbReference>
<gene>
    <name evidence="2" type="ORF">BW47_06950</name>
</gene>
<dbReference type="SMART" id="SM00849">
    <property type="entry name" value="Lactamase_B"/>
    <property type="match status" value="1"/>
</dbReference>
<reference evidence="2 3" key="1">
    <citation type="submission" date="2014-02" db="EMBL/GenBank/DDBJ databases">
        <title>Diversity of Thermotogales isolates from hydrothermal vents.</title>
        <authorList>
            <person name="Haverkamp T.H.A."/>
            <person name="Lossouarn J."/>
            <person name="Geslin C."/>
            <person name="Nesbo C.L."/>
        </authorList>
    </citation>
    <scope>NUCLEOTIDE SEQUENCE [LARGE SCALE GENOMIC DNA]</scope>
    <source>
        <strain evidence="2 3">431</strain>
    </source>
</reference>
<organism evidence="2 3">
    <name type="scientific">Thermosipho melanesiensis</name>
    <dbReference type="NCBI Taxonomy" id="46541"/>
    <lineage>
        <taxon>Bacteria</taxon>
        <taxon>Thermotogati</taxon>
        <taxon>Thermotogota</taxon>
        <taxon>Thermotogae</taxon>
        <taxon>Thermotogales</taxon>
        <taxon>Fervidobacteriaceae</taxon>
        <taxon>Thermosipho</taxon>
    </lineage>
</organism>
<accession>A0ABN4UXL9</accession>
<sequence length="246" mass="28172">MIKNINNKIYVIENDLAANSTLILGKKGNILVDTSLFPKKAEKIKEFSKDISGKDITLVINTHYHPDHTFGNIVFDCPIVANRLTREFMKKMDVDYFKHLNMENVEIKLPNVIFENYFEYEDGIKLVIYNGPGHTLDSSYIYIESEDILIAGDTIVTGIHPEIVPDSNLDLWLNTLENMPKSLNIVPGHGAISNEIEIENMIDYLKKIKQLKEGSISPNKIENDPNFKDRKHPELFKWSLENLIPS</sequence>
<dbReference type="Gene3D" id="3.60.15.10">
    <property type="entry name" value="Ribonuclease Z/Hydroxyacylglutathione hydrolase-like"/>
    <property type="match status" value="1"/>
</dbReference>
<dbReference type="PANTHER" id="PTHR42951">
    <property type="entry name" value="METALLO-BETA-LACTAMASE DOMAIN-CONTAINING"/>
    <property type="match status" value="1"/>
</dbReference>
<dbReference type="RefSeq" id="WP_012057516.1">
    <property type="nucleotide sequence ID" value="NZ_CP007389.1"/>
</dbReference>
<name>A0ABN4UXL9_9BACT</name>
<proteinExistence type="predicted"/>
<dbReference type="InterPro" id="IPR036866">
    <property type="entry name" value="RibonucZ/Hydroxyglut_hydro"/>
</dbReference>
<dbReference type="SUPFAM" id="SSF56281">
    <property type="entry name" value="Metallo-hydrolase/oxidoreductase"/>
    <property type="match status" value="1"/>
</dbReference>
<evidence type="ECO:0000313" key="3">
    <source>
        <dbReference type="Proteomes" id="UP000185490"/>
    </source>
</evidence>
<dbReference type="Pfam" id="PF00753">
    <property type="entry name" value="Lactamase_B"/>
    <property type="match status" value="1"/>
</dbReference>
<dbReference type="EMBL" id="CP007389">
    <property type="protein sequence ID" value="APT74247.1"/>
    <property type="molecule type" value="Genomic_DNA"/>
</dbReference>
<feature type="domain" description="Metallo-beta-lactamase" evidence="1">
    <location>
        <begin position="17"/>
        <end position="189"/>
    </location>
</feature>
<dbReference type="InterPro" id="IPR001279">
    <property type="entry name" value="Metallo-B-lactamas"/>
</dbReference>
<dbReference type="CDD" id="cd16282">
    <property type="entry name" value="metallo-hydrolase-like_MBL-fold"/>
    <property type="match status" value="1"/>
</dbReference>
<evidence type="ECO:0000259" key="1">
    <source>
        <dbReference type="SMART" id="SM00849"/>
    </source>
</evidence>
<dbReference type="PANTHER" id="PTHR42951:SF4">
    <property type="entry name" value="ACYL-COENZYME A THIOESTERASE MBLAC2"/>
    <property type="match status" value="1"/>
</dbReference>
<keyword evidence="3" id="KW-1185">Reference proteome</keyword>
<evidence type="ECO:0000313" key="2">
    <source>
        <dbReference type="EMBL" id="APT74247.1"/>
    </source>
</evidence>